<evidence type="ECO:0000256" key="1">
    <source>
        <dbReference type="ARBA" id="ARBA00006484"/>
    </source>
</evidence>
<dbReference type="InterPro" id="IPR057326">
    <property type="entry name" value="KR_dom"/>
</dbReference>
<dbReference type="Gene3D" id="3.40.50.720">
    <property type="entry name" value="NAD(P)-binding Rossmann-like Domain"/>
    <property type="match status" value="1"/>
</dbReference>
<dbReference type="InterPro" id="IPR036291">
    <property type="entry name" value="NAD(P)-bd_dom_sf"/>
</dbReference>
<accession>A0A6J4QDJ3</accession>
<gene>
    <name evidence="5" type="ORF">AVDCRST_MAG66-4387</name>
</gene>
<organism evidence="5">
    <name type="scientific">uncultured Pseudonocardia sp</name>
    <dbReference type="NCBI Taxonomy" id="211455"/>
    <lineage>
        <taxon>Bacteria</taxon>
        <taxon>Bacillati</taxon>
        <taxon>Actinomycetota</taxon>
        <taxon>Actinomycetes</taxon>
        <taxon>Pseudonocardiales</taxon>
        <taxon>Pseudonocardiaceae</taxon>
        <taxon>Pseudonocardia</taxon>
        <taxon>environmental samples</taxon>
    </lineage>
</organism>
<keyword evidence="2" id="KW-0560">Oxidoreductase</keyword>
<dbReference type="Pfam" id="PF00106">
    <property type="entry name" value="adh_short"/>
    <property type="match status" value="1"/>
</dbReference>
<protein>
    <recommendedName>
        <fullName evidence="4">Ketoreductase domain-containing protein</fullName>
    </recommendedName>
</protein>
<dbReference type="InterPro" id="IPR020904">
    <property type="entry name" value="Sc_DH/Rdtase_CS"/>
</dbReference>
<dbReference type="SMART" id="SM00822">
    <property type="entry name" value="PKS_KR"/>
    <property type="match status" value="1"/>
</dbReference>
<sequence length="280" mass="28699">MAANRDATFEGRVAVISGAGSGIGRALAAGLAARGAHLALSDVDTDAVRATGEACERAGARVLTARVDVTEAGAVATHAAAVRAHFGRVDQVYNNAGVAHFGHVRHESVEDVERVMAVNFWGVVHGTTAFLPHLIESGRGHVVNVSSLFGIVAFPGQSAYSASKFAVRGYTEALRQEMVLSGLGVRVTCVLPGGIRTSVARSATTAAGVDAAVTADRFDRLLALRSPEAAARAILAGVRRGRARVLIGTEARLLDALARVAPAGVARTGVGLARVLGLAA</sequence>
<feature type="domain" description="Ketoreductase" evidence="4">
    <location>
        <begin position="12"/>
        <end position="198"/>
    </location>
</feature>
<evidence type="ECO:0000313" key="5">
    <source>
        <dbReference type="EMBL" id="CAA9441807.1"/>
    </source>
</evidence>
<dbReference type="InterPro" id="IPR002347">
    <property type="entry name" value="SDR_fam"/>
</dbReference>
<dbReference type="GO" id="GO:0016491">
    <property type="term" value="F:oxidoreductase activity"/>
    <property type="evidence" value="ECO:0007669"/>
    <property type="project" value="UniProtKB-KW"/>
</dbReference>
<evidence type="ECO:0000256" key="3">
    <source>
        <dbReference type="RuleBase" id="RU000363"/>
    </source>
</evidence>
<feature type="non-terminal residue" evidence="5">
    <location>
        <position position="280"/>
    </location>
</feature>
<dbReference type="PANTHER" id="PTHR44196:SF1">
    <property type="entry name" value="DEHYDROGENASE_REDUCTASE SDR FAMILY MEMBER 7B"/>
    <property type="match status" value="1"/>
</dbReference>
<name>A0A6J4QDJ3_9PSEU</name>
<evidence type="ECO:0000259" key="4">
    <source>
        <dbReference type="SMART" id="SM00822"/>
    </source>
</evidence>
<comment type="similarity">
    <text evidence="1 3">Belongs to the short-chain dehydrogenases/reductases (SDR) family.</text>
</comment>
<dbReference type="PANTHER" id="PTHR44196">
    <property type="entry name" value="DEHYDROGENASE/REDUCTASE SDR FAMILY MEMBER 7B"/>
    <property type="match status" value="1"/>
</dbReference>
<dbReference type="PROSITE" id="PS00061">
    <property type="entry name" value="ADH_SHORT"/>
    <property type="match status" value="1"/>
</dbReference>
<dbReference type="PRINTS" id="PR00080">
    <property type="entry name" value="SDRFAMILY"/>
</dbReference>
<reference evidence="5" key="1">
    <citation type="submission" date="2020-02" db="EMBL/GenBank/DDBJ databases">
        <authorList>
            <person name="Meier V. D."/>
        </authorList>
    </citation>
    <scope>NUCLEOTIDE SEQUENCE</scope>
    <source>
        <strain evidence="5">AVDCRST_MAG66</strain>
    </source>
</reference>
<evidence type="ECO:0000256" key="2">
    <source>
        <dbReference type="ARBA" id="ARBA00023002"/>
    </source>
</evidence>
<dbReference type="SUPFAM" id="SSF51735">
    <property type="entry name" value="NAD(P)-binding Rossmann-fold domains"/>
    <property type="match status" value="1"/>
</dbReference>
<dbReference type="EMBL" id="CADCUS010000560">
    <property type="protein sequence ID" value="CAA9441807.1"/>
    <property type="molecule type" value="Genomic_DNA"/>
</dbReference>
<dbReference type="GO" id="GO:0016020">
    <property type="term" value="C:membrane"/>
    <property type="evidence" value="ECO:0007669"/>
    <property type="project" value="TreeGrafter"/>
</dbReference>
<dbReference type="AlphaFoldDB" id="A0A6J4QDJ3"/>
<dbReference type="PRINTS" id="PR00081">
    <property type="entry name" value="GDHRDH"/>
</dbReference>
<proteinExistence type="inferred from homology"/>